<dbReference type="Proteomes" id="UP000076625">
    <property type="component" value="Unassembled WGS sequence"/>
</dbReference>
<dbReference type="AlphaFoldDB" id="A0A165FC79"/>
<dbReference type="STRING" id="1452487.AVW16_10365"/>
<dbReference type="SUPFAM" id="SSF52833">
    <property type="entry name" value="Thioredoxin-like"/>
    <property type="match status" value="1"/>
</dbReference>
<dbReference type="EMBL" id="LQQU01000017">
    <property type="protein sequence ID" value="KZE32782.1"/>
    <property type="molecule type" value="Genomic_DNA"/>
</dbReference>
<dbReference type="PROSITE" id="PS50404">
    <property type="entry name" value="GST_NTER"/>
    <property type="match status" value="1"/>
</dbReference>
<dbReference type="PANTHER" id="PTHR42673:SF4">
    <property type="entry name" value="MALEYLACETOACETATE ISOMERASE"/>
    <property type="match status" value="1"/>
</dbReference>
<dbReference type="OrthoDB" id="9799538at2"/>
<evidence type="ECO:0000259" key="1">
    <source>
        <dbReference type="PROSITE" id="PS50404"/>
    </source>
</evidence>
<dbReference type="RefSeq" id="WP_066611710.1">
    <property type="nucleotide sequence ID" value="NZ_LQQU01000017.1"/>
</dbReference>
<evidence type="ECO:0000313" key="3">
    <source>
        <dbReference type="Proteomes" id="UP000076625"/>
    </source>
</evidence>
<dbReference type="GO" id="GO:0006559">
    <property type="term" value="P:L-phenylalanine catabolic process"/>
    <property type="evidence" value="ECO:0007669"/>
    <property type="project" value="TreeGrafter"/>
</dbReference>
<comment type="caution">
    <text evidence="2">The sequence shown here is derived from an EMBL/GenBank/DDBJ whole genome shotgun (WGS) entry which is preliminary data.</text>
</comment>
<accession>A0A165FC79</accession>
<name>A0A165FC79_9NEIS</name>
<dbReference type="Pfam" id="PF13409">
    <property type="entry name" value="GST_N_2"/>
    <property type="match status" value="1"/>
</dbReference>
<reference evidence="3" key="1">
    <citation type="submission" date="2016-01" db="EMBL/GenBank/DDBJ databases">
        <title>Draft genome of Chromobacterium sp. F49.</title>
        <authorList>
            <person name="Hong K.W."/>
        </authorList>
    </citation>
    <scope>NUCLEOTIDE SEQUENCE [LARGE SCALE GENOMIC DNA]</scope>
    <source>
        <strain evidence="3">CN10</strain>
    </source>
</reference>
<feature type="domain" description="GST N-terminal" evidence="1">
    <location>
        <begin position="2"/>
        <end position="82"/>
    </location>
</feature>
<protein>
    <submittedName>
        <fullName evidence="2">Glutathione S-transferase</fullName>
    </submittedName>
</protein>
<dbReference type="Pfam" id="PF13410">
    <property type="entry name" value="GST_C_2"/>
    <property type="match status" value="1"/>
</dbReference>
<gene>
    <name evidence="2" type="ORF">AVW16_10365</name>
</gene>
<dbReference type="SFLD" id="SFLDS00019">
    <property type="entry name" value="Glutathione_Transferase_(cytos"/>
    <property type="match status" value="1"/>
</dbReference>
<keyword evidence="3" id="KW-1185">Reference proteome</keyword>
<dbReference type="InterPro" id="IPR036249">
    <property type="entry name" value="Thioredoxin-like_sf"/>
</dbReference>
<dbReference type="CDD" id="cd03194">
    <property type="entry name" value="GST_C_3"/>
    <property type="match status" value="1"/>
</dbReference>
<dbReference type="InterPro" id="IPR040079">
    <property type="entry name" value="Glutathione_S-Trfase"/>
</dbReference>
<dbReference type="InterPro" id="IPR004045">
    <property type="entry name" value="Glutathione_S-Trfase_N"/>
</dbReference>
<sequence length="215" mass="23825">MFKLIIGNKNYSSWSLRPWLVLRMLDEPFTEHSIPLYLPDSKARIRALSPSGKVPLLIDGQLAVWDSLAILEYLAECFPGARLWPVERAARALARAVCAEMHAGFAALREHCPMDLAHEDKSLPELPAVRADVERVIAIWEGLRARFLDDGPFLFGHFSIADAMYAPVVTRFKTYGVALPPASQAYAEHILALAPMREWYAAARAEVAAGMVAPG</sequence>
<keyword evidence="2" id="KW-0808">Transferase</keyword>
<dbReference type="PANTHER" id="PTHR42673">
    <property type="entry name" value="MALEYLACETOACETATE ISOMERASE"/>
    <property type="match status" value="1"/>
</dbReference>
<evidence type="ECO:0000313" key="2">
    <source>
        <dbReference type="EMBL" id="KZE32782.1"/>
    </source>
</evidence>
<dbReference type="Gene3D" id="3.40.30.10">
    <property type="entry name" value="Glutaredoxin"/>
    <property type="match status" value="1"/>
</dbReference>
<dbReference type="GO" id="GO:0004364">
    <property type="term" value="F:glutathione transferase activity"/>
    <property type="evidence" value="ECO:0007669"/>
    <property type="project" value="TreeGrafter"/>
</dbReference>
<dbReference type="GO" id="GO:0016034">
    <property type="term" value="F:maleylacetoacetate isomerase activity"/>
    <property type="evidence" value="ECO:0007669"/>
    <property type="project" value="TreeGrafter"/>
</dbReference>
<dbReference type="CDD" id="cd03043">
    <property type="entry name" value="GST_N_1"/>
    <property type="match status" value="1"/>
</dbReference>
<dbReference type="SUPFAM" id="SSF47616">
    <property type="entry name" value="GST C-terminal domain-like"/>
    <property type="match status" value="1"/>
</dbReference>
<dbReference type="InterPro" id="IPR036282">
    <property type="entry name" value="Glutathione-S-Trfase_C_sf"/>
</dbReference>
<dbReference type="GO" id="GO:0006749">
    <property type="term" value="P:glutathione metabolic process"/>
    <property type="evidence" value="ECO:0007669"/>
    <property type="project" value="TreeGrafter"/>
</dbReference>
<organism evidence="2 3">
    <name type="scientific">Crenobacter luteus</name>
    <dbReference type="NCBI Taxonomy" id="1452487"/>
    <lineage>
        <taxon>Bacteria</taxon>
        <taxon>Pseudomonadati</taxon>
        <taxon>Pseudomonadota</taxon>
        <taxon>Betaproteobacteria</taxon>
        <taxon>Neisseriales</taxon>
        <taxon>Neisseriaceae</taxon>
        <taxon>Crenobacter</taxon>
    </lineage>
</organism>
<dbReference type="Gene3D" id="1.20.1050.10">
    <property type="match status" value="1"/>
</dbReference>
<proteinExistence type="predicted"/>